<protein>
    <recommendedName>
        <fullName evidence="3">Extracellular solute-binding protein</fullName>
    </recommendedName>
</protein>
<keyword evidence="2" id="KW-1185">Reference proteome</keyword>
<proteinExistence type="predicted"/>
<evidence type="ECO:0008006" key="3">
    <source>
        <dbReference type="Google" id="ProtNLM"/>
    </source>
</evidence>
<sequence length="361" mass="38621">SCEAGSGLVSLSSGVGRRSFLGRSALVGAVAVGGPLVLAGCGGEDGGDEGVTGGDDYVPGSAALKVELPPEVEGVLYPEGYVGPKARELEPFGDGETEFTILSQVDPDMDMATNYYSGLVEEKTGVKASYVTVPAGEDGKTKVNAIVAGGDLPDALMVGQGIFNLSEISIYGQQGMFIPLDKLIDENAPHIVDMFGAFPDMRKQYSSPDGKLYAVPSMNDCYHCKAANVRTWINSRWLEGVGATAPETLDEFDVLMDEFRGFSGKPEGSVLATASAETMLNLVQFFLGSFLEMPELWVRRSGETIEWIHEDPAFREGIVWLQQQFIKGNLDAGMFANTPEQYQKLGDATDGPKFGIAYGYS</sequence>
<dbReference type="Proteomes" id="UP001589793">
    <property type="component" value="Unassembled WGS sequence"/>
</dbReference>
<dbReference type="InterPro" id="IPR050490">
    <property type="entry name" value="Bact_solute-bd_prot1"/>
</dbReference>
<feature type="non-terminal residue" evidence="1">
    <location>
        <position position="1"/>
    </location>
</feature>
<gene>
    <name evidence="1" type="ORF">ACFFF6_19905</name>
</gene>
<comment type="caution">
    <text evidence="1">The sequence shown here is derived from an EMBL/GenBank/DDBJ whole genome shotgun (WGS) entry which is preliminary data.</text>
</comment>
<organism evidence="1 2">
    <name type="scientific">Brachybacterium hainanense</name>
    <dbReference type="NCBI Taxonomy" id="1541174"/>
    <lineage>
        <taxon>Bacteria</taxon>
        <taxon>Bacillati</taxon>
        <taxon>Actinomycetota</taxon>
        <taxon>Actinomycetes</taxon>
        <taxon>Micrococcales</taxon>
        <taxon>Dermabacteraceae</taxon>
        <taxon>Brachybacterium</taxon>
    </lineage>
</organism>
<feature type="non-terminal residue" evidence="1">
    <location>
        <position position="361"/>
    </location>
</feature>
<dbReference type="SUPFAM" id="SSF53850">
    <property type="entry name" value="Periplasmic binding protein-like II"/>
    <property type="match status" value="1"/>
</dbReference>
<dbReference type="RefSeq" id="WP_376983267.1">
    <property type="nucleotide sequence ID" value="NZ_JBHLSV010000055.1"/>
</dbReference>
<dbReference type="Gene3D" id="3.40.190.10">
    <property type="entry name" value="Periplasmic binding protein-like II"/>
    <property type="match status" value="2"/>
</dbReference>
<dbReference type="PANTHER" id="PTHR43649">
    <property type="entry name" value="ARABINOSE-BINDING PROTEIN-RELATED"/>
    <property type="match status" value="1"/>
</dbReference>
<evidence type="ECO:0000313" key="2">
    <source>
        <dbReference type="Proteomes" id="UP001589793"/>
    </source>
</evidence>
<reference evidence="1 2" key="1">
    <citation type="submission" date="2024-09" db="EMBL/GenBank/DDBJ databases">
        <authorList>
            <person name="Sun Q."/>
            <person name="Mori K."/>
        </authorList>
    </citation>
    <scope>NUCLEOTIDE SEQUENCE [LARGE SCALE GENOMIC DNA]</scope>
    <source>
        <strain evidence="1 2">CICC 10874</strain>
    </source>
</reference>
<name>A0ABV6RGU8_9MICO</name>
<accession>A0ABV6RGU8</accession>
<evidence type="ECO:0000313" key="1">
    <source>
        <dbReference type="EMBL" id="MFC0676217.1"/>
    </source>
</evidence>
<dbReference type="EMBL" id="JBHLSV010000055">
    <property type="protein sequence ID" value="MFC0676217.1"/>
    <property type="molecule type" value="Genomic_DNA"/>
</dbReference>